<dbReference type="AlphaFoldDB" id="A0A239LCL8"/>
<name>A0A239LCL8_9RHOB</name>
<evidence type="ECO:0000256" key="2">
    <source>
        <dbReference type="ARBA" id="ARBA00022448"/>
    </source>
</evidence>
<comment type="subcellular location">
    <subcellularLocation>
        <location evidence="1 7">Cell membrane</location>
        <topology evidence="1 7">Multi-pass membrane protein</topology>
    </subcellularLocation>
</comment>
<protein>
    <submittedName>
        <fullName evidence="9">Carbohydrate ABC transporter membrane protein 2, CUT1 family</fullName>
    </submittedName>
</protein>
<feature type="transmembrane region" description="Helical" evidence="7">
    <location>
        <begin position="140"/>
        <end position="162"/>
    </location>
</feature>
<feature type="transmembrane region" description="Helical" evidence="7">
    <location>
        <begin position="41"/>
        <end position="63"/>
    </location>
</feature>
<evidence type="ECO:0000313" key="9">
    <source>
        <dbReference type="EMBL" id="SNT27379.1"/>
    </source>
</evidence>
<reference evidence="9 10" key="1">
    <citation type="submission" date="2017-06" db="EMBL/GenBank/DDBJ databases">
        <authorList>
            <person name="Kim H.J."/>
            <person name="Triplett B.A."/>
        </authorList>
    </citation>
    <scope>NUCLEOTIDE SEQUENCE [LARGE SCALE GENOMIC DNA]</scope>
    <source>
        <strain evidence="9 10">DSM 29339</strain>
    </source>
</reference>
<keyword evidence="5 7" id="KW-1133">Transmembrane helix</keyword>
<dbReference type="CDD" id="cd06261">
    <property type="entry name" value="TM_PBP2"/>
    <property type="match status" value="1"/>
</dbReference>
<feature type="transmembrane region" description="Helical" evidence="7">
    <location>
        <begin position="215"/>
        <end position="240"/>
    </location>
</feature>
<organism evidence="9 10">
    <name type="scientific">Tropicimonas sediminicola</name>
    <dbReference type="NCBI Taxonomy" id="1031541"/>
    <lineage>
        <taxon>Bacteria</taxon>
        <taxon>Pseudomonadati</taxon>
        <taxon>Pseudomonadota</taxon>
        <taxon>Alphaproteobacteria</taxon>
        <taxon>Rhodobacterales</taxon>
        <taxon>Roseobacteraceae</taxon>
        <taxon>Tropicimonas</taxon>
    </lineage>
</organism>
<evidence type="ECO:0000256" key="4">
    <source>
        <dbReference type="ARBA" id="ARBA00022692"/>
    </source>
</evidence>
<gene>
    <name evidence="9" type="ORF">SAMN05421757_10982</name>
</gene>
<evidence type="ECO:0000256" key="7">
    <source>
        <dbReference type="RuleBase" id="RU363032"/>
    </source>
</evidence>
<dbReference type="SUPFAM" id="SSF161098">
    <property type="entry name" value="MetI-like"/>
    <property type="match status" value="1"/>
</dbReference>
<dbReference type="RefSeq" id="WP_245838205.1">
    <property type="nucleotide sequence ID" value="NZ_FZOY01000009.1"/>
</dbReference>
<dbReference type="GO" id="GO:0005886">
    <property type="term" value="C:plasma membrane"/>
    <property type="evidence" value="ECO:0007669"/>
    <property type="project" value="UniProtKB-SubCell"/>
</dbReference>
<keyword evidence="4 7" id="KW-0812">Transmembrane</keyword>
<comment type="similarity">
    <text evidence="7">Belongs to the binding-protein-dependent transport system permease family.</text>
</comment>
<keyword evidence="6 7" id="KW-0472">Membrane</keyword>
<dbReference type="PANTHER" id="PTHR43744">
    <property type="entry name" value="ABC TRANSPORTER PERMEASE PROTEIN MG189-RELATED-RELATED"/>
    <property type="match status" value="1"/>
</dbReference>
<dbReference type="InterPro" id="IPR035906">
    <property type="entry name" value="MetI-like_sf"/>
</dbReference>
<dbReference type="EMBL" id="FZOY01000009">
    <property type="protein sequence ID" value="SNT27379.1"/>
    <property type="molecule type" value="Genomic_DNA"/>
</dbReference>
<proteinExistence type="inferred from homology"/>
<dbReference type="Pfam" id="PF00528">
    <property type="entry name" value="BPD_transp_1"/>
    <property type="match status" value="1"/>
</dbReference>
<dbReference type="PANTHER" id="PTHR43744:SF6">
    <property type="entry name" value="ABC TRANSPORTER PERMEASE PROTEIN YESQ-RELATED"/>
    <property type="match status" value="1"/>
</dbReference>
<dbReference type="GO" id="GO:0055085">
    <property type="term" value="P:transmembrane transport"/>
    <property type="evidence" value="ECO:0007669"/>
    <property type="project" value="InterPro"/>
</dbReference>
<dbReference type="InterPro" id="IPR000515">
    <property type="entry name" value="MetI-like"/>
</dbReference>
<dbReference type="PROSITE" id="PS50928">
    <property type="entry name" value="ABC_TM1"/>
    <property type="match status" value="1"/>
</dbReference>
<feature type="transmembrane region" description="Helical" evidence="7">
    <location>
        <begin position="274"/>
        <end position="295"/>
    </location>
</feature>
<evidence type="ECO:0000313" key="10">
    <source>
        <dbReference type="Proteomes" id="UP000198426"/>
    </source>
</evidence>
<keyword evidence="2 7" id="KW-0813">Transport</keyword>
<evidence type="ECO:0000256" key="3">
    <source>
        <dbReference type="ARBA" id="ARBA00022475"/>
    </source>
</evidence>
<keyword evidence="3" id="KW-1003">Cell membrane</keyword>
<evidence type="ECO:0000259" key="8">
    <source>
        <dbReference type="PROSITE" id="PS50928"/>
    </source>
</evidence>
<feature type="transmembrane region" description="Helical" evidence="7">
    <location>
        <begin position="107"/>
        <end position="128"/>
    </location>
</feature>
<feature type="transmembrane region" description="Helical" evidence="7">
    <location>
        <begin position="174"/>
        <end position="194"/>
    </location>
</feature>
<accession>A0A239LCL8</accession>
<dbReference type="Proteomes" id="UP000198426">
    <property type="component" value="Unassembled WGS sequence"/>
</dbReference>
<evidence type="ECO:0000256" key="1">
    <source>
        <dbReference type="ARBA" id="ARBA00004651"/>
    </source>
</evidence>
<evidence type="ECO:0000256" key="6">
    <source>
        <dbReference type="ARBA" id="ARBA00023136"/>
    </source>
</evidence>
<dbReference type="Gene3D" id="1.10.3720.10">
    <property type="entry name" value="MetI-like"/>
    <property type="match status" value="1"/>
</dbReference>
<sequence length="310" mass="34505">MANAGYDDMTSETDQFTAQPTAAPTSNINHVTARSKARGRLIMHLFLIVFGLLMLYPLIWLAVSSFKPSEIIFSDTSIIPRHFEWENYARGWAGVAAPFKIFFANSFVIATLAVIGNVLSCSFVAYAFARLDFAFKKPLFALMLMTIMLPVHASLIPQYILFNAFGWVNTILPIVTPKLLAVEAFFIFLMVQFIRGIPRELDEAAAIDGAGPIRIYFSIILPLMSPALVTTAVFSFLWTYEDFLTPLIYLTSIENYVVPQGLRLLQAARGASSWGPMLAMSLLSLVPMFIVFFIFQRKLIDGIATTGLKG</sequence>
<feature type="domain" description="ABC transmembrane type-1" evidence="8">
    <location>
        <begin position="103"/>
        <end position="295"/>
    </location>
</feature>
<evidence type="ECO:0000256" key="5">
    <source>
        <dbReference type="ARBA" id="ARBA00022989"/>
    </source>
</evidence>
<keyword evidence="10" id="KW-1185">Reference proteome</keyword>